<proteinExistence type="predicted"/>
<evidence type="ECO:0000313" key="3">
    <source>
        <dbReference type="EMBL" id="KAK7542129.1"/>
    </source>
</evidence>
<protein>
    <submittedName>
        <fullName evidence="3">Uncharacterized protein</fullName>
    </submittedName>
</protein>
<name>A0ABR1M3G6_9PEZI</name>
<feature type="compositionally biased region" description="Polar residues" evidence="1">
    <location>
        <begin position="28"/>
        <end position="37"/>
    </location>
</feature>
<keyword evidence="2" id="KW-0812">Transmembrane</keyword>
<feature type="transmembrane region" description="Helical" evidence="2">
    <location>
        <begin position="128"/>
        <end position="150"/>
    </location>
</feature>
<gene>
    <name evidence="3" type="ORF">J3D65DRAFT_201940</name>
</gene>
<dbReference type="RefSeq" id="XP_066658422.1">
    <property type="nucleotide sequence ID" value="XM_066794417.1"/>
</dbReference>
<comment type="caution">
    <text evidence="3">The sequence shown here is derived from an EMBL/GenBank/DDBJ whole genome shotgun (WGS) entry which is preliminary data.</text>
</comment>
<keyword evidence="4" id="KW-1185">Reference proteome</keyword>
<feature type="compositionally biased region" description="Low complexity" evidence="1">
    <location>
        <begin position="46"/>
        <end position="61"/>
    </location>
</feature>
<keyword evidence="2" id="KW-0472">Membrane</keyword>
<sequence length="193" mass="21743">MASPTPQRAGTLGKKDRTKDRRFDRSQTRTQHYPQRTTLRRQTDRPTTSFPLLSPPFSLSEGPPPQRARLVLSCPVTIETTTKRILPSPRSPPSKHACLRRLLCFFFLSGLVCVGIGIGIAAAQHIGIIHTCAVFFFCFPFLRGFVLAWFELARLVQMDGYDAPGRVVAQWARQWAGIDMRMQMERVGKRGSA</sequence>
<dbReference type="GeneID" id="92027323"/>
<reference evidence="3 4" key="1">
    <citation type="submission" date="2024-04" db="EMBL/GenBank/DDBJ databases">
        <title>Phyllosticta paracitricarpa is synonymous to the EU quarantine fungus P. citricarpa based on phylogenomic analyses.</title>
        <authorList>
            <consortium name="Lawrence Berkeley National Laboratory"/>
            <person name="Van ingen-buijs V.A."/>
            <person name="Van westerhoven A.C."/>
            <person name="Haridas S."/>
            <person name="Skiadas P."/>
            <person name="Martin F."/>
            <person name="Groenewald J.Z."/>
            <person name="Crous P.W."/>
            <person name="Seidl M.F."/>
        </authorList>
    </citation>
    <scope>NUCLEOTIDE SEQUENCE [LARGE SCALE GENOMIC DNA]</scope>
    <source>
        <strain evidence="3 4">CPC 17464</strain>
    </source>
</reference>
<evidence type="ECO:0000256" key="2">
    <source>
        <dbReference type="SAM" id="Phobius"/>
    </source>
</evidence>
<feature type="compositionally biased region" description="Basic and acidic residues" evidence="1">
    <location>
        <begin position="13"/>
        <end position="27"/>
    </location>
</feature>
<accession>A0ABR1M3G6</accession>
<feature type="region of interest" description="Disordered" evidence="1">
    <location>
        <begin position="1"/>
        <end position="64"/>
    </location>
</feature>
<feature type="transmembrane region" description="Helical" evidence="2">
    <location>
        <begin position="102"/>
        <end position="122"/>
    </location>
</feature>
<dbReference type="EMBL" id="JBBPEH010000002">
    <property type="protein sequence ID" value="KAK7542129.1"/>
    <property type="molecule type" value="Genomic_DNA"/>
</dbReference>
<dbReference type="Proteomes" id="UP001360953">
    <property type="component" value="Unassembled WGS sequence"/>
</dbReference>
<organism evidence="3 4">
    <name type="scientific">Phyllosticta citribraziliensis</name>
    <dbReference type="NCBI Taxonomy" id="989973"/>
    <lineage>
        <taxon>Eukaryota</taxon>
        <taxon>Fungi</taxon>
        <taxon>Dikarya</taxon>
        <taxon>Ascomycota</taxon>
        <taxon>Pezizomycotina</taxon>
        <taxon>Dothideomycetes</taxon>
        <taxon>Dothideomycetes incertae sedis</taxon>
        <taxon>Botryosphaeriales</taxon>
        <taxon>Phyllostictaceae</taxon>
        <taxon>Phyllosticta</taxon>
    </lineage>
</organism>
<evidence type="ECO:0000256" key="1">
    <source>
        <dbReference type="SAM" id="MobiDB-lite"/>
    </source>
</evidence>
<evidence type="ECO:0000313" key="4">
    <source>
        <dbReference type="Proteomes" id="UP001360953"/>
    </source>
</evidence>
<keyword evidence="2" id="KW-1133">Transmembrane helix</keyword>